<evidence type="ECO:0000256" key="1">
    <source>
        <dbReference type="ARBA" id="ARBA00012493"/>
    </source>
</evidence>
<organism evidence="13">
    <name type="scientific">Fagus sylvatica</name>
    <name type="common">Beechnut</name>
    <dbReference type="NCBI Taxonomy" id="28930"/>
    <lineage>
        <taxon>Eukaryota</taxon>
        <taxon>Viridiplantae</taxon>
        <taxon>Streptophyta</taxon>
        <taxon>Embryophyta</taxon>
        <taxon>Tracheophyta</taxon>
        <taxon>Spermatophyta</taxon>
        <taxon>Magnoliopsida</taxon>
        <taxon>eudicotyledons</taxon>
        <taxon>Gunneridae</taxon>
        <taxon>Pentapetalae</taxon>
        <taxon>rosids</taxon>
        <taxon>fabids</taxon>
        <taxon>Fagales</taxon>
        <taxon>Fagaceae</taxon>
        <taxon>Fagus</taxon>
    </lineage>
</organism>
<feature type="domain" description="Reverse transcriptase" evidence="12">
    <location>
        <begin position="695"/>
        <end position="874"/>
    </location>
</feature>
<dbReference type="InterPro" id="IPR012337">
    <property type="entry name" value="RNaseH-like_sf"/>
</dbReference>
<reference evidence="13" key="1">
    <citation type="submission" date="2018-02" db="EMBL/GenBank/DDBJ databases">
        <authorList>
            <person name="Cohen D.B."/>
            <person name="Kent A.D."/>
        </authorList>
    </citation>
    <scope>NUCLEOTIDE SEQUENCE</scope>
</reference>
<keyword evidence="2" id="KW-0645">Protease</keyword>
<dbReference type="Pfam" id="PF17917">
    <property type="entry name" value="RT_RNaseH"/>
    <property type="match status" value="1"/>
</dbReference>
<feature type="compositionally biased region" description="Acidic residues" evidence="10">
    <location>
        <begin position="54"/>
        <end position="70"/>
    </location>
</feature>
<dbReference type="InterPro" id="IPR005162">
    <property type="entry name" value="Retrotrans_gag_dom"/>
</dbReference>
<evidence type="ECO:0000256" key="2">
    <source>
        <dbReference type="ARBA" id="ARBA00022670"/>
    </source>
</evidence>
<accession>A0A2N9GNQ6</accession>
<dbReference type="InterPro" id="IPR000477">
    <property type="entry name" value="RT_dom"/>
</dbReference>
<evidence type="ECO:0000256" key="10">
    <source>
        <dbReference type="SAM" id="MobiDB-lite"/>
    </source>
</evidence>
<protein>
    <recommendedName>
        <fullName evidence="1">RNA-directed DNA polymerase</fullName>
        <ecNumber evidence="1">2.7.7.49</ecNumber>
    </recommendedName>
</protein>
<evidence type="ECO:0000256" key="8">
    <source>
        <dbReference type="ARBA" id="ARBA00022918"/>
    </source>
</evidence>
<keyword evidence="9" id="KW-0862">Zinc</keyword>
<evidence type="ECO:0000256" key="9">
    <source>
        <dbReference type="PROSITE-ProRule" id="PRU00047"/>
    </source>
</evidence>
<keyword evidence="9" id="KW-0863">Zinc-finger</keyword>
<dbReference type="InterPro" id="IPR001878">
    <property type="entry name" value="Znf_CCHC"/>
</dbReference>
<dbReference type="Pfam" id="PF17921">
    <property type="entry name" value="Integrase_H2C2"/>
    <property type="match status" value="1"/>
</dbReference>
<dbReference type="CDD" id="cd00303">
    <property type="entry name" value="retropepsin_like"/>
    <property type="match status" value="1"/>
</dbReference>
<dbReference type="AlphaFoldDB" id="A0A2N9GNQ6"/>
<dbReference type="SUPFAM" id="SSF57756">
    <property type="entry name" value="Retrovirus zinc finger-like domains"/>
    <property type="match status" value="1"/>
</dbReference>
<dbReference type="Pfam" id="PF24626">
    <property type="entry name" value="SH3_Tf2-1"/>
    <property type="match status" value="1"/>
</dbReference>
<dbReference type="InterPro" id="IPR036875">
    <property type="entry name" value="Znf_CCHC_sf"/>
</dbReference>
<dbReference type="InterPro" id="IPR021109">
    <property type="entry name" value="Peptidase_aspartic_dom_sf"/>
</dbReference>
<dbReference type="CDD" id="cd01647">
    <property type="entry name" value="RT_LTR"/>
    <property type="match status" value="1"/>
</dbReference>
<feature type="compositionally biased region" description="Basic and acidic residues" evidence="10">
    <location>
        <begin position="553"/>
        <end position="581"/>
    </location>
</feature>
<dbReference type="InterPro" id="IPR043502">
    <property type="entry name" value="DNA/RNA_pol_sf"/>
</dbReference>
<evidence type="ECO:0000256" key="7">
    <source>
        <dbReference type="ARBA" id="ARBA00022801"/>
    </source>
</evidence>
<dbReference type="PANTHER" id="PTHR35046:SF9">
    <property type="entry name" value="RNA-DIRECTED DNA POLYMERASE"/>
    <property type="match status" value="1"/>
</dbReference>
<evidence type="ECO:0000256" key="6">
    <source>
        <dbReference type="ARBA" id="ARBA00022759"/>
    </source>
</evidence>
<dbReference type="GO" id="GO:0008270">
    <property type="term" value="F:zinc ion binding"/>
    <property type="evidence" value="ECO:0007669"/>
    <property type="project" value="UniProtKB-KW"/>
</dbReference>
<dbReference type="GO" id="GO:0004519">
    <property type="term" value="F:endonuclease activity"/>
    <property type="evidence" value="ECO:0007669"/>
    <property type="project" value="UniProtKB-KW"/>
</dbReference>
<dbReference type="GO" id="GO:0008233">
    <property type="term" value="F:peptidase activity"/>
    <property type="evidence" value="ECO:0007669"/>
    <property type="project" value="UniProtKB-KW"/>
</dbReference>
<name>A0A2N9GNQ6_FAGSY</name>
<keyword evidence="4" id="KW-0548">Nucleotidyltransferase</keyword>
<keyword evidence="9" id="KW-0479">Metal-binding</keyword>
<keyword evidence="8" id="KW-0695">RNA-directed DNA polymerase</keyword>
<feature type="region of interest" description="Disordered" evidence="10">
    <location>
        <begin position="273"/>
        <end position="324"/>
    </location>
</feature>
<dbReference type="PANTHER" id="PTHR35046">
    <property type="entry name" value="ZINC KNUCKLE (CCHC-TYPE) FAMILY PROTEIN"/>
    <property type="match status" value="1"/>
</dbReference>
<dbReference type="InterPro" id="IPR056924">
    <property type="entry name" value="SH3_Tf2-1"/>
</dbReference>
<dbReference type="InterPro" id="IPR043128">
    <property type="entry name" value="Rev_trsase/Diguanyl_cyclase"/>
</dbReference>
<dbReference type="Gene3D" id="3.30.420.10">
    <property type="entry name" value="Ribonuclease H-like superfamily/Ribonuclease H"/>
    <property type="match status" value="1"/>
</dbReference>
<dbReference type="FunFam" id="3.10.10.10:FF:000007">
    <property type="entry name" value="Retrovirus-related Pol polyprotein from transposon 17.6-like Protein"/>
    <property type="match status" value="1"/>
</dbReference>
<evidence type="ECO:0000256" key="5">
    <source>
        <dbReference type="ARBA" id="ARBA00022722"/>
    </source>
</evidence>
<sequence>MLRAMQQQFERMDVMFNEIRDRMDRQDAVIATWREGRPQGGPYVRRQARRAPVDDSDGDHEDEFEGEEDQASLNGRFVPRGERRGRGFRTGLRWRDGTDGNLGNIKMKIPSFQGKNDPEAYLEWEKKVELIFECHNYSEEKKVKLAVIEFTDYAIIWWDQLVMNRRRNHERAIETWEEMRAIMRRRFVPSHYYRDLYQKLQSLTQGYRSVDDYYKEMEIALIRANVEEDREATMARFLNGLNRDIANVVELQHYVELEDMVHMAIKVERQLKRKGTHSFQNPGSSTSWKSNWRKDEGAVLKSKTEPPKRREEVPSVNKGKTESQTRNRDIKCFRCLGVGHIASQCPNKRTMIARIDGEVETESESDADQMPMLEDTCDDDVEYPVEGESLVARRALSAQVKEDDMEQQRENIFHTRCHINNKVCSMIIDGGSCTNVASTTLVEKLNFPTLKHPMPYKLKWLNDCGEIKVNKQVLISFSIGKYKDEVLCDVVPMHAGHILLGRPWQFDRKVIHDGFKNRYSFVKDSRTVTLVPLTPRQVYEDQVKLKRENELKKNCETESSKKEDEKESERKKESEKKKERVTNTSEQQKKQVSFYAKASDVKSAFYANQPIFVLLYKEACFNTNELDESLPSVVVSLLQEYEDVFPNDVPSGLPPIRGIEHQIDFVPGATIPNRPAYRSNPEETKELQRQVEELLAKGHVRESMSPCAVPVLLVPKKDGTWRMCVDCRAINNITVKYRHPIPRLDDMLDELHGSCIFTKIDLKSGYHQIRMKEGDEWKTAFKTKYGLYEWLVMPFGLTNAPSTFMRLMNHALRAFLGRFVVVYFDDILVYSKSLDEHIDHLHCVLIVLRKEKLYANLKKCSFCLDKVVFLGFVVGAKGIAVDEEKVKAIKEWPTPKSITEEKRPIAYFSEKLNGAALNYPTYDKELYALVRALETWQHYLWPKEFVIHTDHESLKHLKGQGKLNRRHAQWMEFIETFPYVIKYKQGKENIVADALSRRYALISTLNAKLLGFEYVKELYVNDDDFASVFAACEKAAFGKFYRLDGYLFRENRLCVPNSSMRELLVREAHGGGLMGHFGVRKTLDVLHEHFFWPKMKRDVERVCSRCVTCRQAKSRVLPHGLYTPLPVPSAPWVDISMDFVLGLPRSRKGRDSIFVVVDRFSKMAHFISCHKTDDATHIADLFFREIINERTSLDGQKKAEMVKKLHESVRQHIEKKNEQYANKANKGRRQVIFEPGDWVWVHMRKERFPARRRSKLYPRGAGPFQVLEENQ</sequence>
<evidence type="ECO:0000256" key="4">
    <source>
        <dbReference type="ARBA" id="ARBA00022695"/>
    </source>
</evidence>
<dbReference type="Pfam" id="PF03732">
    <property type="entry name" value="Retrotrans_gag"/>
    <property type="match status" value="1"/>
</dbReference>
<dbReference type="GO" id="GO:0006508">
    <property type="term" value="P:proteolysis"/>
    <property type="evidence" value="ECO:0007669"/>
    <property type="project" value="UniProtKB-KW"/>
</dbReference>
<dbReference type="Gene3D" id="2.40.70.10">
    <property type="entry name" value="Acid Proteases"/>
    <property type="match status" value="1"/>
</dbReference>
<dbReference type="FunFam" id="1.10.340.70:FF:000001">
    <property type="entry name" value="Retrovirus-related Pol polyprotein from transposon gypsy-like Protein"/>
    <property type="match status" value="1"/>
</dbReference>
<dbReference type="SUPFAM" id="SSF56672">
    <property type="entry name" value="DNA/RNA polymerases"/>
    <property type="match status" value="1"/>
</dbReference>
<keyword evidence="5" id="KW-0540">Nuclease</keyword>
<keyword evidence="7" id="KW-0378">Hydrolase</keyword>
<dbReference type="InterPro" id="IPR036397">
    <property type="entry name" value="RNaseH_sf"/>
</dbReference>
<proteinExistence type="predicted"/>
<dbReference type="EMBL" id="OIVN01002492">
    <property type="protein sequence ID" value="SPD04107.1"/>
    <property type="molecule type" value="Genomic_DNA"/>
</dbReference>
<dbReference type="GO" id="GO:0003676">
    <property type="term" value="F:nucleic acid binding"/>
    <property type="evidence" value="ECO:0007669"/>
    <property type="project" value="InterPro"/>
</dbReference>
<gene>
    <name evidence="13" type="ORF">FSB_LOCUS31989</name>
</gene>
<dbReference type="Gene3D" id="3.10.10.10">
    <property type="entry name" value="HIV Type 1 Reverse Transcriptase, subunit A, domain 1"/>
    <property type="match status" value="1"/>
</dbReference>
<dbReference type="CDD" id="cd09274">
    <property type="entry name" value="RNase_HI_RT_Ty3"/>
    <property type="match status" value="1"/>
</dbReference>
<evidence type="ECO:0000259" key="12">
    <source>
        <dbReference type="PROSITE" id="PS50878"/>
    </source>
</evidence>
<evidence type="ECO:0000259" key="11">
    <source>
        <dbReference type="PROSITE" id="PS50158"/>
    </source>
</evidence>
<dbReference type="PROSITE" id="PS50878">
    <property type="entry name" value="RT_POL"/>
    <property type="match status" value="1"/>
</dbReference>
<keyword evidence="6" id="KW-0255">Endonuclease</keyword>
<dbReference type="Gene3D" id="1.10.340.70">
    <property type="match status" value="1"/>
</dbReference>
<feature type="compositionally biased region" description="Polar residues" evidence="10">
    <location>
        <begin position="277"/>
        <end position="290"/>
    </location>
</feature>
<dbReference type="Pfam" id="PF00078">
    <property type="entry name" value="RVT_1"/>
    <property type="match status" value="1"/>
</dbReference>
<dbReference type="GO" id="GO:0003964">
    <property type="term" value="F:RNA-directed DNA polymerase activity"/>
    <property type="evidence" value="ECO:0007669"/>
    <property type="project" value="UniProtKB-KW"/>
</dbReference>
<feature type="region of interest" description="Disordered" evidence="10">
    <location>
        <begin position="35"/>
        <end position="70"/>
    </location>
</feature>
<keyword evidence="3" id="KW-0808">Transferase</keyword>
<dbReference type="Gene3D" id="3.30.70.270">
    <property type="match status" value="1"/>
</dbReference>
<dbReference type="PROSITE" id="PS50158">
    <property type="entry name" value="ZF_CCHC"/>
    <property type="match status" value="1"/>
</dbReference>
<feature type="compositionally biased region" description="Basic and acidic residues" evidence="10">
    <location>
        <begin position="292"/>
        <end position="324"/>
    </location>
</feature>
<feature type="region of interest" description="Disordered" evidence="10">
    <location>
        <begin position="553"/>
        <end position="589"/>
    </location>
</feature>
<dbReference type="EC" id="2.7.7.49" evidence="1"/>
<feature type="domain" description="CCHC-type" evidence="11">
    <location>
        <begin position="331"/>
        <end position="347"/>
    </location>
</feature>
<dbReference type="SUPFAM" id="SSF53098">
    <property type="entry name" value="Ribonuclease H-like"/>
    <property type="match status" value="1"/>
</dbReference>
<dbReference type="InterPro" id="IPR041373">
    <property type="entry name" value="RT_RNaseH"/>
</dbReference>
<dbReference type="SMART" id="SM00343">
    <property type="entry name" value="ZnF_C2HC"/>
    <property type="match status" value="1"/>
</dbReference>
<dbReference type="InterPro" id="IPR041588">
    <property type="entry name" value="Integrase_H2C2"/>
</dbReference>
<evidence type="ECO:0000256" key="3">
    <source>
        <dbReference type="ARBA" id="ARBA00022679"/>
    </source>
</evidence>
<dbReference type="Gene3D" id="4.10.60.10">
    <property type="entry name" value="Zinc finger, CCHC-type"/>
    <property type="match status" value="1"/>
</dbReference>
<evidence type="ECO:0000313" key="13">
    <source>
        <dbReference type="EMBL" id="SPD04107.1"/>
    </source>
</evidence>